<dbReference type="PANTHER" id="PTHR48423:SF1">
    <property type="entry name" value="INTERLEUKIN-27 RECEPTOR SUBUNIT ALPHA"/>
    <property type="match status" value="1"/>
</dbReference>
<dbReference type="PROSITE" id="PS01353">
    <property type="entry name" value="HEMATOPO_REC_L_F2"/>
    <property type="match status" value="1"/>
</dbReference>
<evidence type="ECO:0000256" key="9">
    <source>
        <dbReference type="ARBA" id="ARBA00023170"/>
    </source>
</evidence>
<evidence type="ECO:0000256" key="12">
    <source>
        <dbReference type="SAM" id="SignalP"/>
    </source>
</evidence>
<dbReference type="InterPro" id="IPR052672">
    <property type="entry name" value="Type1_Cytokine_Rcpt_Type2"/>
</dbReference>
<evidence type="ECO:0000256" key="10">
    <source>
        <dbReference type="ARBA" id="ARBA00023180"/>
    </source>
</evidence>
<evidence type="ECO:0000256" key="11">
    <source>
        <dbReference type="SAM" id="Phobius"/>
    </source>
</evidence>
<proteinExistence type="inferred from homology"/>
<keyword evidence="9" id="KW-0675">Receptor</keyword>
<dbReference type="Ensembl" id="ENSSORT00005026346.1">
    <property type="protein sequence ID" value="ENSSORP00005025583.1"/>
    <property type="gene ID" value="ENSSORG00005012302.1"/>
</dbReference>
<dbReference type="PROSITE" id="PS50853">
    <property type="entry name" value="FN3"/>
    <property type="match status" value="1"/>
</dbReference>
<accession>A0A673AA49</accession>
<dbReference type="InterPro" id="IPR036116">
    <property type="entry name" value="FN3_sf"/>
</dbReference>
<dbReference type="GO" id="GO:0004896">
    <property type="term" value="F:cytokine receptor activity"/>
    <property type="evidence" value="ECO:0007669"/>
    <property type="project" value="InterPro"/>
</dbReference>
<keyword evidence="15" id="KW-1185">Reference proteome</keyword>
<evidence type="ECO:0000256" key="6">
    <source>
        <dbReference type="ARBA" id="ARBA00022989"/>
    </source>
</evidence>
<evidence type="ECO:0000259" key="13">
    <source>
        <dbReference type="PROSITE" id="PS50853"/>
    </source>
</evidence>
<reference evidence="14" key="2">
    <citation type="submission" date="2025-08" db="UniProtKB">
        <authorList>
            <consortium name="Ensembl"/>
        </authorList>
    </citation>
    <scope>IDENTIFICATION</scope>
</reference>
<organism evidence="14 15">
    <name type="scientific">Sphaeramia orbicularis</name>
    <name type="common">orbiculate cardinalfish</name>
    <dbReference type="NCBI Taxonomy" id="375764"/>
    <lineage>
        <taxon>Eukaryota</taxon>
        <taxon>Metazoa</taxon>
        <taxon>Chordata</taxon>
        <taxon>Craniata</taxon>
        <taxon>Vertebrata</taxon>
        <taxon>Euteleostomi</taxon>
        <taxon>Actinopterygii</taxon>
        <taxon>Neopterygii</taxon>
        <taxon>Teleostei</taxon>
        <taxon>Neoteleostei</taxon>
        <taxon>Acanthomorphata</taxon>
        <taxon>Gobiaria</taxon>
        <taxon>Kurtiformes</taxon>
        <taxon>Apogonoidei</taxon>
        <taxon>Apogonidae</taxon>
        <taxon>Apogoninae</taxon>
        <taxon>Sphaeramia</taxon>
    </lineage>
</organism>
<dbReference type="Proteomes" id="UP000472271">
    <property type="component" value="Chromosome 4"/>
</dbReference>
<keyword evidence="7 11" id="KW-0472">Membrane</keyword>
<name>A0A673AA49_9TELE</name>
<keyword evidence="5" id="KW-0677">Repeat</keyword>
<evidence type="ECO:0000256" key="4">
    <source>
        <dbReference type="ARBA" id="ARBA00022729"/>
    </source>
</evidence>
<gene>
    <name evidence="14" type="primary">il12rb2</name>
</gene>
<feature type="domain" description="Fibronectin type-III" evidence="13">
    <location>
        <begin position="213"/>
        <end position="303"/>
    </location>
</feature>
<reference evidence="14" key="3">
    <citation type="submission" date="2025-09" db="UniProtKB">
        <authorList>
            <consortium name="Ensembl"/>
        </authorList>
    </citation>
    <scope>IDENTIFICATION</scope>
</reference>
<keyword evidence="3 11" id="KW-0812">Transmembrane</keyword>
<keyword evidence="10" id="KW-0325">Glycoprotein</keyword>
<comment type="subcellular location">
    <subcellularLocation>
        <location evidence="1">Membrane</location>
        <topology evidence="1">Single-pass type I membrane protein</topology>
    </subcellularLocation>
</comment>
<dbReference type="GO" id="GO:0005886">
    <property type="term" value="C:plasma membrane"/>
    <property type="evidence" value="ECO:0007669"/>
    <property type="project" value="UniProtKB-ARBA"/>
</dbReference>
<evidence type="ECO:0000313" key="14">
    <source>
        <dbReference type="Ensembl" id="ENSSORP00005025583.1"/>
    </source>
</evidence>
<evidence type="ECO:0000256" key="1">
    <source>
        <dbReference type="ARBA" id="ARBA00004479"/>
    </source>
</evidence>
<evidence type="ECO:0000313" key="15">
    <source>
        <dbReference type="Proteomes" id="UP000472271"/>
    </source>
</evidence>
<reference evidence="14" key="1">
    <citation type="submission" date="2019-06" db="EMBL/GenBank/DDBJ databases">
        <authorList>
            <consortium name="Wellcome Sanger Institute Data Sharing"/>
        </authorList>
    </citation>
    <scope>NUCLEOTIDE SEQUENCE [LARGE SCALE GENOMIC DNA]</scope>
</reference>
<dbReference type="FunCoup" id="A0A673AA49">
    <property type="interactions" value="871"/>
</dbReference>
<sequence length="799" mass="89958">MSQTWFIFSVLTVMALQLCKGEKPCIIKSSAGTVVQHNSSFQVFCIFTLTCKQSALCDHPPQRHTHKTFNSTTIYFDVVNIQKNRTFSCVCDDSTRDPCGIDISAGYPPDRPNNISCVHKVTHPQSGVVICSWNRGWDTYLWNTANLWVRTVSGNHTEPPKSYRVSSKGTDSQSATFNVSTSVQSISVWVCTENKLGSAVSDTINYTLSDIAMPSAPVLSQAHCSSRHCDITVTQPVRTQHLEIQYRTGQEGWTTFPDTSGQQVRPITFLEPYRLYQFQARSRFSNGHWSEWSTQISNWTQEEAPAKKLDVWFTEPNTELNSVRVYWKEANISIARGRIVRYIIRVSRQSSVLASINISADVRNYSVPFCADCEVTVYSSNSKGLSPPAKITTHHTEAELSGDVQVKADNHDVTISWRKPRTAPLPVAYVVEWYPEGRKLEELQWLRLGGNEDHAVITDIKPFLCYKGAVYVFYNESSVNRREFNGVSSMESTPTAGPFVKEKVEGNLVKVTWVDLPQDQCMGCITHYTIYLENSDGYQRSYNTSDRMFIIADLSPAVYTIWMTASTDKGEGLKGQKVKFFIQQETQRSVLLVCGIIVLVLMVFLWLCQCSAVKQRFWVFFQCLMLEVVPDPANSKWAKECTKEKGMMDLQLPLSNSSMTEEEDEPTLSLLDVQELPKITADTFTPTVVSPLLCPQTSLSPDTEPTIALYPRTAYIKSFSQDSGSSNHTLTSADTNMTIDYIAAHGPGIMDEEEEEEEEEFIEMPGFFSSHIFKDPLVFGGKLTLDAVKIDCSEFFPNS</sequence>
<feature type="transmembrane region" description="Helical" evidence="11">
    <location>
        <begin position="589"/>
        <end position="608"/>
    </location>
</feature>
<protein>
    <submittedName>
        <fullName evidence="14">Interleukin-12 receptor subunit beta-2-like</fullName>
    </submittedName>
</protein>
<keyword evidence="6 11" id="KW-1133">Transmembrane helix</keyword>
<evidence type="ECO:0000256" key="7">
    <source>
        <dbReference type="ARBA" id="ARBA00023136"/>
    </source>
</evidence>
<dbReference type="SUPFAM" id="SSF49265">
    <property type="entry name" value="Fibronectin type III"/>
    <property type="match status" value="4"/>
</dbReference>
<feature type="signal peptide" evidence="12">
    <location>
        <begin position="1"/>
        <end position="21"/>
    </location>
</feature>
<keyword evidence="4 12" id="KW-0732">Signal</keyword>
<evidence type="ECO:0000256" key="3">
    <source>
        <dbReference type="ARBA" id="ARBA00022692"/>
    </source>
</evidence>
<dbReference type="InParanoid" id="A0A673AA49"/>
<dbReference type="OrthoDB" id="10005435at2759"/>
<comment type="similarity">
    <text evidence="2">Belongs to the type I cytokine receptor family. Type 2 subfamily.</text>
</comment>
<evidence type="ECO:0000256" key="8">
    <source>
        <dbReference type="ARBA" id="ARBA00023157"/>
    </source>
</evidence>
<dbReference type="Gene3D" id="2.60.40.10">
    <property type="entry name" value="Immunoglobulins"/>
    <property type="match status" value="5"/>
</dbReference>
<dbReference type="InterPro" id="IPR003961">
    <property type="entry name" value="FN3_dom"/>
</dbReference>
<dbReference type="AlphaFoldDB" id="A0A673AA49"/>
<evidence type="ECO:0000256" key="5">
    <source>
        <dbReference type="ARBA" id="ARBA00022737"/>
    </source>
</evidence>
<dbReference type="PANTHER" id="PTHR48423">
    <property type="entry name" value="INTERLEUKIN-27 RECEPTOR SUBUNIT ALPHA"/>
    <property type="match status" value="1"/>
</dbReference>
<evidence type="ECO:0000256" key="2">
    <source>
        <dbReference type="ARBA" id="ARBA00008921"/>
    </source>
</evidence>
<dbReference type="SMART" id="SM00060">
    <property type="entry name" value="FN3"/>
    <property type="match status" value="4"/>
</dbReference>
<keyword evidence="8" id="KW-1015">Disulfide bond</keyword>
<dbReference type="InterPro" id="IPR013783">
    <property type="entry name" value="Ig-like_fold"/>
</dbReference>
<dbReference type="InterPro" id="IPR003529">
    <property type="entry name" value="Hematopoietin_rcpt_Gp130_CS"/>
</dbReference>
<feature type="chain" id="PRO_5025650284" evidence="12">
    <location>
        <begin position="22"/>
        <end position="799"/>
    </location>
</feature>